<dbReference type="GeneID" id="120282471"/>
<evidence type="ECO:0000256" key="2">
    <source>
        <dbReference type="ARBA" id="ARBA00006574"/>
    </source>
</evidence>
<dbReference type="GO" id="GO:0005516">
    <property type="term" value="F:calmodulin binding"/>
    <property type="evidence" value="ECO:0007669"/>
    <property type="project" value="UniProtKB-KW"/>
</dbReference>
<feature type="transmembrane region" description="Helical" evidence="9">
    <location>
        <begin position="59"/>
        <end position="86"/>
    </location>
</feature>
<gene>
    <name evidence="11" type="primary">LOC120282471</name>
    <name evidence="8" type="synonym">MLO</name>
</gene>
<feature type="transmembrane region" description="Helical" evidence="9">
    <location>
        <begin position="284"/>
        <end position="305"/>
    </location>
</feature>
<evidence type="ECO:0000256" key="9">
    <source>
        <dbReference type="SAM" id="Phobius"/>
    </source>
</evidence>
<dbReference type="InterPro" id="IPR004326">
    <property type="entry name" value="Mlo"/>
</dbReference>
<dbReference type="GO" id="GO:0006952">
    <property type="term" value="P:defense response"/>
    <property type="evidence" value="ECO:0007669"/>
    <property type="project" value="UniProtKB-KW"/>
</dbReference>
<comment type="domain">
    <text evidence="8">The C-terminus contains a calmodulin-binding domain, which binds calmodulin in a calcium-dependent fashion.</text>
</comment>
<keyword evidence="3 8" id="KW-0812">Transmembrane</keyword>
<evidence type="ECO:0000256" key="4">
    <source>
        <dbReference type="ARBA" id="ARBA00022821"/>
    </source>
</evidence>
<comment type="function">
    <text evidence="8">May be involved in modulation of pathogen defense and leaf cell death.</text>
</comment>
<proteinExistence type="inferred from homology"/>
<keyword evidence="4 8" id="KW-0611">Plant defense</keyword>
<evidence type="ECO:0000256" key="7">
    <source>
        <dbReference type="ARBA" id="ARBA00023265"/>
    </source>
</evidence>
<feature type="transmembrane region" description="Helical" evidence="9">
    <location>
        <begin position="378"/>
        <end position="398"/>
    </location>
</feature>
<keyword evidence="8" id="KW-0112">Calmodulin-binding</keyword>
<sequence length="444" mass="51953">MAGKAHTLENTPTWAFAGVFFLFIYLSLFLEFFINFISKWSNKRQKKAMNTAIEKLREELMVLGFISILLGVTQNTISSICVPIRLENTMLPCHLHQQSSLSSDGVPNHCAAKGKVSMVSESGLHQLHIFIFILAVVHVMCAVATMALGRAKMRKWKAWEKETQTVQYQVANDSKRFRFIRETSFARRHINIGTTSPLYIWTMCFFRQFYNSITKVDYFTLRHGFIAAHFSKYKTFNFQKYIKYSLEDDFKVVFRIRPSMWFLVVVFMLIDIHGWYSYFWLSFIPLALVLAIGTKLQIIVAKMAIRLHEQNRVITGALVVQPNDDHFWFSNPKLILFLLHLVLFQNSFELSFFIWIWWEFGLRSCYHENFEITIARVVIAIIVQFVCTYSTLPMYALVTQMGSKFKGHMFEESVGKIIRKWHEDVRTKRKEQQVEAVTNVSPTQ</sequence>
<protein>
    <recommendedName>
        <fullName evidence="8">MLO-like protein</fullName>
    </recommendedName>
</protein>
<dbReference type="Proteomes" id="UP001515500">
    <property type="component" value="Chromosome 18"/>
</dbReference>
<dbReference type="RefSeq" id="XP_039145229.1">
    <property type="nucleotide sequence ID" value="XM_039289295.1"/>
</dbReference>
<keyword evidence="5 8" id="KW-1133">Transmembrane helix</keyword>
<name>A0AB40D4N0_DIOCR</name>
<evidence type="ECO:0000256" key="5">
    <source>
        <dbReference type="ARBA" id="ARBA00022989"/>
    </source>
</evidence>
<feature type="transmembrane region" description="Helical" evidence="9">
    <location>
        <begin position="14"/>
        <end position="38"/>
    </location>
</feature>
<evidence type="ECO:0000256" key="3">
    <source>
        <dbReference type="ARBA" id="ARBA00022692"/>
    </source>
</evidence>
<evidence type="ECO:0000313" key="10">
    <source>
        <dbReference type="Proteomes" id="UP001515500"/>
    </source>
</evidence>
<dbReference type="PANTHER" id="PTHR31942:SF89">
    <property type="entry name" value="MLO-LIKE PROTEIN 3"/>
    <property type="match status" value="1"/>
</dbReference>
<comment type="similarity">
    <text evidence="2 8">Belongs to the MLO family.</text>
</comment>
<organism evidence="10 11">
    <name type="scientific">Dioscorea cayennensis subsp. rotundata</name>
    <name type="common">White Guinea yam</name>
    <name type="synonym">Dioscorea rotundata</name>
    <dbReference type="NCBI Taxonomy" id="55577"/>
    <lineage>
        <taxon>Eukaryota</taxon>
        <taxon>Viridiplantae</taxon>
        <taxon>Streptophyta</taxon>
        <taxon>Embryophyta</taxon>
        <taxon>Tracheophyta</taxon>
        <taxon>Spermatophyta</taxon>
        <taxon>Magnoliopsida</taxon>
        <taxon>Liliopsida</taxon>
        <taxon>Dioscoreales</taxon>
        <taxon>Dioscoreaceae</taxon>
        <taxon>Dioscorea</taxon>
    </lineage>
</organism>
<keyword evidence="7 8" id="KW-0568">Pathogenesis-related protein</keyword>
<dbReference type="Pfam" id="PF03094">
    <property type="entry name" value="Mlo"/>
    <property type="match status" value="2"/>
</dbReference>
<evidence type="ECO:0000256" key="6">
    <source>
        <dbReference type="ARBA" id="ARBA00023136"/>
    </source>
</evidence>
<reference evidence="11" key="1">
    <citation type="submission" date="2025-08" db="UniProtKB">
        <authorList>
            <consortium name="RefSeq"/>
        </authorList>
    </citation>
    <scope>IDENTIFICATION</scope>
</reference>
<evidence type="ECO:0000256" key="8">
    <source>
        <dbReference type="RuleBase" id="RU280816"/>
    </source>
</evidence>
<feature type="transmembrane region" description="Helical" evidence="9">
    <location>
        <begin position="260"/>
        <end position="278"/>
    </location>
</feature>
<dbReference type="PANTHER" id="PTHR31942">
    <property type="entry name" value="MLO-LIKE PROTEIN 1"/>
    <property type="match status" value="1"/>
</dbReference>
<keyword evidence="6 8" id="KW-0472">Membrane</keyword>
<evidence type="ECO:0000313" key="11">
    <source>
        <dbReference type="RefSeq" id="XP_039145229.1"/>
    </source>
</evidence>
<comment type="subcellular location">
    <subcellularLocation>
        <location evidence="1 8">Membrane</location>
        <topology evidence="1 8">Multi-pass membrane protein</topology>
    </subcellularLocation>
</comment>
<feature type="transmembrane region" description="Helical" evidence="9">
    <location>
        <begin position="334"/>
        <end position="358"/>
    </location>
</feature>
<keyword evidence="10" id="KW-1185">Reference proteome</keyword>
<dbReference type="AlphaFoldDB" id="A0AB40D4N0"/>
<accession>A0AB40D4N0</accession>
<dbReference type="GO" id="GO:0016020">
    <property type="term" value="C:membrane"/>
    <property type="evidence" value="ECO:0007669"/>
    <property type="project" value="UniProtKB-SubCell"/>
</dbReference>
<evidence type="ECO:0000256" key="1">
    <source>
        <dbReference type="ARBA" id="ARBA00004141"/>
    </source>
</evidence>
<feature type="transmembrane region" description="Helical" evidence="9">
    <location>
        <begin position="127"/>
        <end position="148"/>
    </location>
</feature>